<feature type="compositionally biased region" description="Polar residues" evidence="1">
    <location>
        <begin position="387"/>
        <end position="410"/>
    </location>
</feature>
<sequence>MAEDVMFFHFHNLQDDFIKYYQSTNKYRIDQVKLSRLSILFGASALYRRIQSIFPNEEPQKIVICAHLKHSKIHDFYIIAASLIYGYPLFHSNWHRDGDESLSYKIQVAKCRLVILDDDMSSEWMIPDVKYIKISDIYTQSIYNKSLSLCNYLSLVDSLGKEKSDSRIQVMLANQTKHVSEINMDDLLMISFTEGKLNRKPKARLITYGEMFEQFKELESLNMWTKDEMLVIFITNPTYDWITSTVLYYSLYRPNVYVHFLQRYMTTYWKILWEANEHSKNLFLQLGKSYKVLNFLYPRQLEALFTLEEVANECLLFMESTSELAKNRISEGLSTKMYTTPDFSKTLESSGNISDMGSSLLEKSRTSAMDPLMKNDVYRSPLLDTRISGSSIRNEPSGTSYSRNQSSPQFERTKNSKSVLYIPKLHLKFSELRSVLSDKNVHFFLSGTHTEYSLCEMFFRMFGGKMPVTLFGSNEITPIITLSIPSFGTINAIKHYKKGVSNTYAGKNYIGHYIGTPIHKDFGVSVVKSIDPKDPQYMSKCSEGEPGFIVCKLRRRNQILLNDDFTHIVTTDGTYLGLDDIGFYYKSQDGEEHFYWTHTLNASITRDLSYPYDTLISTSKTIQKSICLRYGLTSSVVRVETMKITFPGNETRIITVVELITVLKPDISQDLKSGFLRTCSMFIYDFDKFCTEAVGLFTDQLEPDEIRVISIPWTYKGSVNYAVLGVSCSYKFQRTLGHPFTLVINSQYKST</sequence>
<protein>
    <recommendedName>
        <fullName evidence="4">AMP-dependent synthetase/ligase domain-containing protein</fullName>
    </recommendedName>
</protein>
<dbReference type="KEGG" id="beq:BEWA_008150"/>
<dbReference type="GeneID" id="15804671"/>
<dbReference type="STRING" id="1537102.L0B0S9"/>
<dbReference type="RefSeq" id="XP_004831071.1">
    <property type="nucleotide sequence ID" value="XM_004831014.1"/>
</dbReference>
<accession>L0B0S9</accession>
<proteinExistence type="predicted"/>
<dbReference type="VEuPathDB" id="PiroplasmaDB:BEWA_008150"/>
<evidence type="ECO:0000256" key="1">
    <source>
        <dbReference type="SAM" id="MobiDB-lite"/>
    </source>
</evidence>
<gene>
    <name evidence="2" type="ORF">BEWA_008150</name>
</gene>
<evidence type="ECO:0000313" key="3">
    <source>
        <dbReference type="Proteomes" id="UP000031512"/>
    </source>
</evidence>
<dbReference type="AlphaFoldDB" id="L0B0S9"/>
<reference evidence="2 3" key="1">
    <citation type="journal article" date="2012" name="BMC Genomics">
        <title>Comparative genomic analysis and phylogenetic position of Theileria equi.</title>
        <authorList>
            <person name="Kappmeyer L.S."/>
            <person name="Thiagarajan M."/>
            <person name="Herndon D.R."/>
            <person name="Ramsay J.D."/>
            <person name="Caler E."/>
            <person name="Djikeng A."/>
            <person name="Gillespie J.J."/>
            <person name="Lau A.O."/>
            <person name="Roalson E.H."/>
            <person name="Silva J.C."/>
            <person name="Silva M.G."/>
            <person name="Suarez C.E."/>
            <person name="Ueti M.W."/>
            <person name="Nene V.M."/>
            <person name="Mealey R.H."/>
            <person name="Knowles D.P."/>
            <person name="Brayton K.A."/>
        </authorList>
    </citation>
    <scope>NUCLEOTIDE SEQUENCE [LARGE SCALE GENOMIC DNA]</scope>
    <source>
        <strain evidence="2 3">WA</strain>
    </source>
</reference>
<organism evidence="2 3">
    <name type="scientific">Theileria equi strain WA</name>
    <dbReference type="NCBI Taxonomy" id="1537102"/>
    <lineage>
        <taxon>Eukaryota</taxon>
        <taxon>Sar</taxon>
        <taxon>Alveolata</taxon>
        <taxon>Apicomplexa</taxon>
        <taxon>Aconoidasida</taxon>
        <taxon>Piroplasmida</taxon>
        <taxon>Theileriidae</taxon>
        <taxon>Theileria</taxon>
    </lineage>
</organism>
<evidence type="ECO:0000313" key="2">
    <source>
        <dbReference type="EMBL" id="AFZ81405.1"/>
    </source>
</evidence>
<evidence type="ECO:0008006" key="4">
    <source>
        <dbReference type="Google" id="ProtNLM"/>
    </source>
</evidence>
<dbReference type="eggNOG" id="ENOG502SFU6">
    <property type="taxonomic scope" value="Eukaryota"/>
</dbReference>
<name>L0B0S9_THEEQ</name>
<keyword evidence="3" id="KW-1185">Reference proteome</keyword>
<dbReference type="OrthoDB" id="2962993at2759"/>
<dbReference type="Proteomes" id="UP000031512">
    <property type="component" value="Chromosome 3"/>
</dbReference>
<dbReference type="EMBL" id="CP001670">
    <property type="protein sequence ID" value="AFZ81405.1"/>
    <property type="molecule type" value="Genomic_DNA"/>
</dbReference>
<feature type="region of interest" description="Disordered" evidence="1">
    <location>
        <begin position="387"/>
        <end position="412"/>
    </location>
</feature>